<name>X1AJ81_9ZZZZ</name>
<gene>
    <name evidence="1" type="ORF">S01H4_24005</name>
</gene>
<proteinExistence type="predicted"/>
<evidence type="ECO:0000313" key="1">
    <source>
        <dbReference type="EMBL" id="GAG82274.1"/>
    </source>
</evidence>
<dbReference type="EMBL" id="BART01011221">
    <property type="protein sequence ID" value="GAG82274.1"/>
    <property type="molecule type" value="Genomic_DNA"/>
</dbReference>
<reference evidence="1" key="1">
    <citation type="journal article" date="2014" name="Front. Microbiol.">
        <title>High frequency of phylogenetically diverse reductive dehalogenase-homologous genes in deep subseafloor sedimentary metagenomes.</title>
        <authorList>
            <person name="Kawai M."/>
            <person name="Futagami T."/>
            <person name="Toyoda A."/>
            <person name="Takaki Y."/>
            <person name="Nishi S."/>
            <person name="Hori S."/>
            <person name="Arai W."/>
            <person name="Tsubouchi T."/>
            <person name="Morono Y."/>
            <person name="Uchiyama I."/>
            <person name="Ito T."/>
            <person name="Fujiyama A."/>
            <person name="Inagaki F."/>
            <person name="Takami H."/>
        </authorList>
    </citation>
    <scope>NUCLEOTIDE SEQUENCE</scope>
    <source>
        <strain evidence="1">Expedition CK06-06</strain>
    </source>
</reference>
<protein>
    <submittedName>
        <fullName evidence="1">Uncharacterized protein</fullName>
    </submittedName>
</protein>
<comment type="caution">
    <text evidence="1">The sequence shown here is derived from an EMBL/GenBank/DDBJ whole genome shotgun (WGS) entry which is preliminary data.</text>
</comment>
<sequence length="34" mass="4098">MRDYAWSLRKRFQGEILAVPGRTIAFFFLLSLFF</sequence>
<feature type="non-terminal residue" evidence="1">
    <location>
        <position position="34"/>
    </location>
</feature>
<dbReference type="AlphaFoldDB" id="X1AJ81"/>
<accession>X1AJ81</accession>
<organism evidence="1">
    <name type="scientific">marine sediment metagenome</name>
    <dbReference type="NCBI Taxonomy" id="412755"/>
    <lineage>
        <taxon>unclassified sequences</taxon>
        <taxon>metagenomes</taxon>
        <taxon>ecological metagenomes</taxon>
    </lineage>
</organism>